<name>A0A4Q0T8C2_9BACT</name>
<gene>
    <name evidence="2" type="ORF">GRAN_1276</name>
</gene>
<reference evidence="2 3" key="1">
    <citation type="submission" date="2018-11" db="EMBL/GenBank/DDBJ databases">
        <authorList>
            <person name="Mardanov A.V."/>
            <person name="Ravin N.V."/>
            <person name="Dedysh S.N."/>
        </authorList>
    </citation>
    <scope>NUCLEOTIDE SEQUENCE [LARGE SCALE GENOMIC DNA]</scope>
    <source>
        <strain evidence="2 3">AF10</strain>
    </source>
</reference>
<dbReference type="Pfam" id="PF20277">
    <property type="entry name" value="CTD11"/>
    <property type="match status" value="1"/>
</dbReference>
<accession>A0A4Q0T8C2</accession>
<evidence type="ECO:0000313" key="2">
    <source>
        <dbReference type="EMBL" id="RXH57966.1"/>
    </source>
</evidence>
<dbReference type="AlphaFoldDB" id="A0A4Q0T8C2"/>
<feature type="domain" description="ABC-three component systems C-terminal" evidence="1">
    <location>
        <begin position="56"/>
        <end position="190"/>
    </location>
</feature>
<sequence length="191" mass="22166">MARLHSEVNHPDNQIPLCARCHSQFDKPRTREEYEQLAAIKISILRQQMQRSLRGDYQLEASIDEVISLLGEVDFSDENTNNLQFDAKSLDQKFDASLPGPTRRKIKHHVADYYSHIKRGFRDLEMQTPMASEVIYTQVRSFYKKQKSLGLSQPEIFLNIVLWLRSNTASHSFDAPEIIASFFVQNCEVFD</sequence>
<keyword evidence="3" id="KW-1185">Reference proteome</keyword>
<comment type="caution">
    <text evidence="2">The sequence shown here is derived from an EMBL/GenBank/DDBJ whole genome shotgun (WGS) entry which is preliminary data.</text>
</comment>
<evidence type="ECO:0000259" key="1">
    <source>
        <dbReference type="Pfam" id="PF20277"/>
    </source>
</evidence>
<dbReference type="Proteomes" id="UP000289437">
    <property type="component" value="Unassembled WGS sequence"/>
</dbReference>
<proteinExistence type="predicted"/>
<evidence type="ECO:0000313" key="3">
    <source>
        <dbReference type="Proteomes" id="UP000289437"/>
    </source>
</evidence>
<reference evidence="3" key="2">
    <citation type="submission" date="2019-02" db="EMBL/GenBank/DDBJ databases">
        <title>Granulicella sibirica sp. nov., a psychrotolerant acidobacterium isolated from an organic soil layer in forested tundra, West Siberia.</title>
        <authorList>
            <person name="Oshkin I.Y."/>
            <person name="Kulichevskaya I.S."/>
            <person name="Rijpstra W.I.C."/>
            <person name="Sinninghe Damste J.S."/>
            <person name="Rakitin A.L."/>
            <person name="Ravin N.V."/>
            <person name="Dedysh S.N."/>
        </authorList>
    </citation>
    <scope>NUCLEOTIDE SEQUENCE [LARGE SCALE GENOMIC DNA]</scope>
    <source>
        <strain evidence="3">AF10</strain>
    </source>
</reference>
<dbReference type="InterPro" id="IPR046921">
    <property type="entry name" value="ABC-3C_CTD11"/>
</dbReference>
<dbReference type="EMBL" id="RDSM01000001">
    <property type="protein sequence ID" value="RXH57966.1"/>
    <property type="molecule type" value="Genomic_DNA"/>
</dbReference>
<protein>
    <recommendedName>
        <fullName evidence="1">ABC-three component systems C-terminal domain-containing protein</fullName>
    </recommendedName>
</protein>
<organism evidence="2 3">
    <name type="scientific">Granulicella sibirica</name>
    <dbReference type="NCBI Taxonomy" id="2479048"/>
    <lineage>
        <taxon>Bacteria</taxon>
        <taxon>Pseudomonadati</taxon>
        <taxon>Acidobacteriota</taxon>
        <taxon>Terriglobia</taxon>
        <taxon>Terriglobales</taxon>
        <taxon>Acidobacteriaceae</taxon>
        <taxon>Granulicella</taxon>
    </lineage>
</organism>